<dbReference type="AlphaFoldDB" id="A0A3S9VQ91"/>
<evidence type="ECO:0000256" key="1">
    <source>
        <dbReference type="ARBA" id="ARBA00004442"/>
    </source>
</evidence>
<evidence type="ECO:0008006" key="10">
    <source>
        <dbReference type="Google" id="ProtNLM"/>
    </source>
</evidence>
<evidence type="ECO:0000256" key="5">
    <source>
        <dbReference type="ARBA" id="ARBA00023139"/>
    </source>
</evidence>
<dbReference type="Gene3D" id="2.60.40.2100">
    <property type="match status" value="1"/>
</dbReference>
<comment type="subcellular location">
    <subcellularLocation>
        <location evidence="1">Cell outer membrane</location>
    </subcellularLocation>
</comment>
<dbReference type="KEGG" id="buy:D8S85_03585"/>
<protein>
    <recommendedName>
        <fullName evidence="10">FimB/Mfa2 family fimbrial subunit</fullName>
    </recommendedName>
</protein>
<dbReference type="PROSITE" id="PS51257">
    <property type="entry name" value="PROKAR_LIPOPROTEIN"/>
    <property type="match status" value="1"/>
</dbReference>
<accession>A0A3S9VQ91</accession>
<evidence type="ECO:0000256" key="4">
    <source>
        <dbReference type="ARBA" id="ARBA00023136"/>
    </source>
</evidence>
<comment type="similarity">
    <text evidence="2">Belongs to the bacteroidetes fimbrillin superfamily. FimB/Mfa2 family.</text>
</comment>
<dbReference type="Proteomes" id="UP000270673">
    <property type="component" value="Chromosome"/>
</dbReference>
<evidence type="ECO:0000313" key="9">
    <source>
        <dbReference type="Proteomes" id="UP000270673"/>
    </source>
</evidence>
<evidence type="ECO:0000256" key="2">
    <source>
        <dbReference type="ARBA" id="ARBA00007248"/>
    </source>
</evidence>
<evidence type="ECO:0000256" key="6">
    <source>
        <dbReference type="ARBA" id="ARBA00023237"/>
    </source>
</evidence>
<keyword evidence="6" id="KW-0998">Cell outer membrane</keyword>
<evidence type="ECO:0000256" key="3">
    <source>
        <dbReference type="ARBA" id="ARBA00022729"/>
    </source>
</evidence>
<dbReference type="InterPro" id="IPR014941">
    <property type="entry name" value="FimB/Mfa2/Mfa3"/>
</dbReference>
<keyword evidence="5" id="KW-0564">Palmitate</keyword>
<name>A0A3S9VQ91_9BACT</name>
<keyword evidence="7" id="KW-0449">Lipoprotein</keyword>
<sequence>MGKNRLLIVFTGVITLLLLVSCTYDYFKDETNYQVYVQEVVDNKVSDCRVLVYDKTGVLVGARYEAAPWKDPRMRAGLFSFRLPPGEYKVYCYTNTDSLSFVDEQQLETSAFMLNNSSSGKNQYVHPSDVLFQKFVPVIDHPGILHTDTVELEHYTGRITVRFKNFPGDVSRIANVQLLAEGVSTVQYLKYDTIAGRQTEDDHMFHFGKLPTQTTDEYLEVDYRYLPSIEGEFMRLNYTFLDRDGIAVNHLPVEVKDKQTGLPLRLLHGQRIIIEIDSYVVIKVSIVGWNEDIESGNTNME</sequence>
<organism evidence="8 9">
    <name type="scientific">Butyricimonas faecalis</name>
    <dbReference type="NCBI Taxonomy" id="2093856"/>
    <lineage>
        <taxon>Bacteria</taxon>
        <taxon>Pseudomonadati</taxon>
        <taxon>Bacteroidota</taxon>
        <taxon>Bacteroidia</taxon>
        <taxon>Bacteroidales</taxon>
        <taxon>Odoribacteraceae</taxon>
        <taxon>Butyricimonas</taxon>
    </lineage>
</organism>
<evidence type="ECO:0000313" key="8">
    <source>
        <dbReference type="EMBL" id="AZS28723.1"/>
    </source>
</evidence>
<keyword evidence="3" id="KW-0732">Signal</keyword>
<keyword evidence="4" id="KW-0472">Membrane</keyword>
<dbReference type="EMBL" id="CP032819">
    <property type="protein sequence ID" value="AZS28723.1"/>
    <property type="molecule type" value="Genomic_DNA"/>
</dbReference>
<dbReference type="OrthoDB" id="1100740at2"/>
<proteinExistence type="inferred from homology"/>
<gene>
    <name evidence="8" type="ORF">D8S85_03585</name>
</gene>
<keyword evidence="9" id="KW-1185">Reference proteome</keyword>
<reference evidence="8 9" key="1">
    <citation type="submission" date="2018-10" db="EMBL/GenBank/DDBJ databases">
        <title>Butyricimonas faecalis sp. nov., isolated from human faeces and emended description of the genus Butyricimonas.</title>
        <authorList>
            <person name="Le Roy T."/>
            <person name="Van der Smissen P."/>
            <person name="Paquot A."/>
            <person name="Delzenne N."/>
            <person name="Muccioli G."/>
            <person name="Collet J.-F."/>
            <person name="Cani P.D."/>
        </authorList>
    </citation>
    <scope>NUCLEOTIDE SEQUENCE [LARGE SCALE GENOMIC DNA]</scope>
    <source>
        <strain evidence="8 9">H184</strain>
    </source>
</reference>
<dbReference type="Pfam" id="PF08842">
    <property type="entry name" value="Mfa2"/>
    <property type="match status" value="1"/>
</dbReference>
<dbReference type="RefSeq" id="WP_106624906.1">
    <property type="nucleotide sequence ID" value="NZ_CP032819.1"/>
</dbReference>
<evidence type="ECO:0000256" key="7">
    <source>
        <dbReference type="ARBA" id="ARBA00023288"/>
    </source>
</evidence>
<dbReference type="GO" id="GO:0009279">
    <property type="term" value="C:cell outer membrane"/>
    <property type="evidence" value="ECO:0007669"/>
    <property type="project" value="UniProtKB-SubCell"/>
</dbReference>